<dbReference type="SMART" id="SM01173">
    <property type="entry name" value="DUF4187"/>
    <property type="match status" value="1"/>
</dbReference>
<feature type="region of interest" description="Disordered" evidence="1">
    <location>
        <begin position="193"/>
        <end position="214"/>
    </location>
</feature>
<reference evidence="3 4" key="1">
    <citation type="journal article" date="2023" name="Elife">
        <title>Identification of key yeast species and microbe-microbe interactions impacting larval growth of Drosophila in the wild.</title>
        <authorList>
            <person name="Mure A."/>
            <person name="Sugiura Y."/>
            <person name="Maeda R."/>
            <person name="Honda K."/>
            <person name="Sakurai N."/>
            <person name="Takahashi Y."/>
            <person name="Watada M."/>
            <person name="Katoh T."/>
            <person name="Gotoh A."/>
            <person name="Gotoh Y."/>
            <person name="Taniguchi I."/>
            <person name="Nakamura K."/>
            <person name="Hayashi T."/>
            <person name="Katayama T."/>
            <person name="Uemura T."/>
            <person name="Hattori Y."/>
        </authorList>
    </citation>
    <scope>NUCLEOTIDE SEQUENCE [LARGE SCALE GENOMIC DNA]</scope>
    <source>
        <strain evidence="3 4">KH-74</strain>
    </source>
</reference>
<proteinExistence type="predicted"/>
<feature type="region of interest" description="Disordered" evidence="1">
    <location>
        <begin position="46"/>
        <end position="65"/>
    </location>
</feature>
<protein>
    <submittedName>
        <fullName evidence="3">Cmg1 protein</fullName>
    </submittedName>
</protein>
<dbReference type="PANTHER" id="PTHR21032">
    <property type="entry name" value="G PATCH DOMAIN-CONTAINING PROTEIN 11"/>
    <property type="match status" value="1"/>
</dbReference>
<evidence type="ECO:0000256" key="1">
    <source>
        <dbReference type="SAM" id="MobiDB-lite"/>
    </source>
</evidence>
<dbReference type="EMBL" id="BTGD01000005">
    <property type="protein sequence ID" value="GMM55255.1"/>
    <property type="molecule type" value="Genomic_DNA"/>
</dbReference>
<dbReference type="InterPro" id="IPR025239">
    <property type="entry name" value="DUF4187"/>
</dbReference>
<feature type="region of interest" description="Disordered" evidence="1">
    <location>
        <begin position="1"/>
        <end position="34"/>
    </location>
</feature>
<accession>A0AAV5RUQ2</accession>
<evidence type="ECO:0000313" key="4">
    <source>
        <dbReference type="Proteomes" id="UP001377567"/>
    </source>
</evidence>
<evidence type="ECO:0000259" key="2">
    <source>
        <dbReference type="SMART" id="SM01173"/>
    </source>
</evidence>
<dbReference type="GO" id="GO:0000776">
    <property type="term" value="C:kinetochore"/>
    <property type="evidence" value="ECO:0007669"/>
    <property type="project" value="TreeGrafter"/>
</dbReference>
<comment type="caution">
    <text evidence="3">The sequence shown here is derived from an EMBL/GenBank/DDBJ whole genome shotgun (WGS) entry which is preliminary data.</text>
</comment>
<feature type="domain" description="DUF4187" evidence="2">
    <location>
        <begin position="214"/>
        <end position="268"/>
    </location>
</feature>
<dbReference type="AlphaFoldDB" id="A0AAV5RUQ2"/>
<dbReference type="Proteomes" id="UP001377567">
    <property type="component" value="Unassembled WGS sequence"/>
</dbReference>
<sequence length="269" mass="31293">MSVKEKRTNIRTLGEELESTPSNTKDTSIPRKGKKVTAISTGTTNQHVTKAKVTKTSFSKSPNSSVLAKKLDNHLSPATTVKERMLNYSLTGEKQSRPEEIPDPVKFINKRNNYSDSIQEFDVEKDIEEDKYRRRSSIIEQNDKLIDQWHKLQKIAFEKTGDAKIYQPNEDPRDFNVLWRGYVKVLNQACEKTKENSENNKEDKEEDITSAQEDPELELFDEMSTKEKIMKLNVFLRSEIYYCCYCGIKYKTEQELYENCPGIKQEDHE</sequence>
<name>A0AAV5RUQ2_MAUHU</name>
<dbReference type="Pfam" id="PF13821">
    <property type="entry name" value="DUF4187"/>
    <property type="match status" value="1"/>
</dbReference>
<feature type="compositionally biased region" description="Basic and acidic residues" evidence="1">
    <location>
        <begin position="193"/>
        <end position="203"/>
    </location>
</feature>
<keyword evidence="4" id="KW-1185">Reference proteome</keyword>
<gene>
    <name evidence="3" type="ORF">DAKH74_018710</name>
</gene>
<dbReference type="InterPro" id="IPR039249">
    <property type="entry name" value="GPATCH11"/>
</dbReference>
<organism evidence="3 4">
    <name type="scientific">Maudiozyma humilis</name>
    <name type="common">Sour dough yeast</name>
    <name type="synonym">Kazachstania humilis</name>
    <dbReference type="NCBI Taxonomy" id="51915"/>
    <lineage>
        <taxon>Eukaryota</taxon>
        <taxon>Fungi</taxon>
        <taxon>Dikarya</taxon>
        <taxon>Ascomycota</taxon>
        <taxon>Saccharomycotina</taxon>
        <taxon>Saccharomycetes</taxon>
        <taxon>Saccharomycetales</taxon>
        <taxon>Saccharomycetaceae</taxon>
        <taxon>Maudiozyma</taxon>
    </lineage>
</organism>
<dbReference type="PANTHER" id="PTHR21032:SF0">
    <property type="entry name" value="G PATCH DOMAIN-CONTAINING PROTEIN 11"/>
    <property type="match status" value="1"/>
</dbReference>
<evidence type="ECO:0000313" key="3">
    <source>
        <dbReference type="EMBL" id="GMM55255.1"/>
    </source>
</evidence>
<feature type="compositionally biased region" description="Acidic residues" evidence="1">
    <location>
        <begin position="204"/>
        <end position="214"/>
    </location>
</feature>